<comment type="subcellular location">
    <subcellularLocation>
        <location evidence="1">Nucleus</location>
    </subcellularLocation>
</comment>
<evidence type="ECO:0008006" key="7">
    <source>
        <dbReference type="Google" id="ProtNLM"/>
    </source>
</evidence>
<protein>
    <recommendedName>
        <fullName evidence="7">DUF1740-domain-containing protein</fullName>
    </recommendedName>
</protein>
<feature type="region of interest" description="Disordered" evidence="4">
    <location>
        <begin position="1"/>
        <end position="61"/>
    </location>
</feature>
<reference evidence="5 6" key="1">
    <citation type="journal article" date="2016" name="Sci. Rep.">
        <title>Penicillium arizonense, a new, genome sequenced fungal species, reveals a high chemical diversity in secreted metabolites.</title>
        <authorList>
            <person name="Grijseels S."/>
            <person name="Nielsen J.C."/>
            <person name="Randelovic M."/>
            <person name="Nielsen J."/>
            <person name="Nielsen K.F."/>
            <person name="Workman M."/>
            <person name="Frisvad J.C."/>
        </authorList>
    </citation>
    <scope>NUCLEOTIDE SEQUENCE [LARGE SCALE GENOMIC DNA]</scope>
    <source>
        <strain evidence="5 6">CBS 141311</strain>
    </source>
</reference>
<comment type="caution">
    <text evidence="5">The sequence shown here is derived from an EMBL/GenBank/DDBJ whole genome shotgun (WGS) entry which is preliminary data.</text>
</comment>
<evidence type="ECO:0000256" key="1">
    <source>
        <dbReference type="ARBA" id="ARBA00004123"/>
    </source>
</evidence>
<gene>
    <name evidence="5" type="ORF">PENARI_c004G04783</name>
</gene>
<dbReference type="PANTHER" id="PTHR13471">
    <property type="entry name" value="TETRATRICOPEPTIDE-LIKE HELICAL"/>
    <property type="match status" value="1"/>
</dbReference>
<dbReference type="GeneID" id="34573839"/>
<dbReference type="EMBL" id="LXJU01000004">
    <property type="protein sequence ID" value="OGE55264.1"/>
    <property type="molecule type" value="Genomic_DNA"/>
</dbReference>
<proteinExistence type="inferred from homology"/>
<dbReference type="PANTHER" id="PTHR13471:SF0">
    <property type="entry name" value="NUCLEAR EXOSOME REGULATOR NRDE2"/>
    <property type="match status" value="1"/>
</dbReference>
<keyword evidence="3" id="KW-0539">Nucleus</keyword>
<dbReference type="OrthoDB" id="297219at2759"/>
<dbReference type="GO" id="GO:0071013">
    <property type="term" value="C:catalytic step 2 spliceosome"/>
    <property type="evidence" value="ECO:0007669"/>
    <property type="project" value="TreeGrafter"/>
</dbReference>
<dbReference type="AlphaFoldDB" id="A0A1F5LPY3"/>
<dbReference type="GO" id="GO:1902369">
    <property type="term" value="P:negative regulation of RNA catabolic process"/>
    <property type="evidence" value="ECO:0007669"/>
    <property type="project" value="TreeGrafter"/>
</dbReference>
<comment type="similarity">
    <text evidence="2">Belongs to the NRDE2 family.</text>
</comment>
<dbReference type="STRING" id="1835702.A0A1F5LPY3"/>
<evidence type="ECO:0000313" key="5">
    <source>
        <dbReference type="EMBL" id="OGE55264.1"/>
    </source>
</evidence>
<evidence type="ECO:0000313" key="6">
    <source>
        <dbReference type="Proteomes" id="UP000177622"/>
    </source>
</evidence>
<feature type="region of interest" description="Disordered" evidence="4">
    <location>
        <begin position="141"/>
        <end position="207"/>
    </location>
</feature>
<organism evidence="5 6">
    <name type="scientific">Penicillium arizonense</name>
    <dbReference type="NCBI Taxonomy" id="1835702"/>
    <lineage>
        <taxon>Eukaryota</taxon>
        <taxon>Fungi</taxon>
        <taxon>Dikarya</taxon>
        <taxon>Ascomycota</taxon>
        <taxon>Pezizomycotina</taxon>
        <taxon>Eurotiomycetes</taxon>
        <taxon>Eurotiomycetidae</taxon>
        <taxon>Eurotiales</taxon>
        <taxon>Aspergillaceae</taxon>
        <taxon>Penicillium</taxon>
    </lineage>
</organism>
<name>A0A1F5LPY3_PENAI</name>
<dbReference type="GO" id="GO:0031048">
    <property type="term" value="P:regulatory ncRNA-mediated heterochromatin formation"/>
    <property type="evidence" value="ECO:0007669"/>
    <property type="project" value="TreeGrafter"/>
</dbReference>
<dbReference type="Pfam" id="PF08424">
    <property type="entry name" value="NRDE-2"/>
    <property type="match status" value="1"/>
</dbReference>
<feature type="compositionally biased region" description="Basic and acidic residues" evidence="4">
    <location>
        <begin position="48"/>
        <end position="61"/>
    </location>
</feature>
<dbReference type="RefSeq" id="XP_022490694.1">
    <property type="nucleotide sequence ID" value="XM_022629105.1"/>
</dbReference>
<feature type="compositionally biased region" description="Pro residues" evidence="4">
    <location>
        <begin position="14"/>
        <end position="23"/>
    </location>
</feature>
<keyword evidence="6" id="KW-1185">Reference proteome</keyword>
<dbReference type="Proteomes" id="UP000177622">
    <property type="component" value="Unassembled WGS sequence"/>
</dbReference>
<evidence type="ECO:0000256" key="3">
    <source>
        <dbReference type="ARBA" id="ARBA00023242"/>
    </source>
</evidence>
<dbReference type="InterPro" id="IPR013633">
    <property type="entry name" value="NRDE-2"/>
</dbReference>
<evidence type="ECO:0000256" key="4">
    <source>
        <dbReference type="SAM" id="MobiDB-lite"/>
    </source>
</evidence>
<sequence length="1135" mass="129992">MSSQDNVPRFSSFRPPPPPPPDAPTGREHRRRHRQRVAQTGSPLSQPIRRDDRPSETVKDVGVEKLDEKVDFVVDTRGDRQNLIYGTTYRYDVPNYRRIGSGLVMGAPGKRIDIATRDSDTLILRADSGVSAPKLLSSAKLPPLSPALPIRARSDKPSGTEDQSDFISLELSPKQPSATEIDVTDESQSYRSILGPSKSEEATAEDDNGDKLTRVAIEQEILDRNAELSRQTELDPENVTAWLHLAEHQERVILPARYNDRPFNYAETKLVAEAKLSVYERALKVNGENPQRDHLLLGRMEEGAKVWDSNKLSKEWEETLSYNSEFISLWVEYLAFCQTDFENFDFDQCFTSYVYCLRLHSNVGSGLHNSHIRTYLLLRLTLFLREAGFMELAVGLWQAVLEFTCFRPSHLFDKAKALEEFQAFWESDIPHIGEPNAKGWKNGNSSTTILDDSIYEYEATLPNLFPTWAFAEREYATKSRMPARSLDLSKEDEAFRVVLAEDCKQILPYFWDFKDNMDDLIDGFLCFCHLPHLTVPENMQTTRLWSGDNFLRNEYMDNSRNTLDDWITPSKNAETAAVAPFAFPHHNFIHTTETLFADPKLWFSALEKWGVTTSSNTSVIDPGFVRSTLHTLVHEFPDDDQLAEYAIAVTFACDKPLGKKYGKQLLKQRSSNLRLYNAVALMHWRTGHCDVAHSIWSTALSMSETFEDKHLSSVLLWNSWIWEMLHARDMFRVAYLLHAIPYKKVHMLSYETADERDLNPTKFLRIQQSLLAGQDRAFAYRKPQAFVAYTDCLAILRFAAGHPLKQVLEVYEDAVSYLVTLPQSEETTKVFAAELLHQARARIIYYYVENRTGQFRPAEVREKLLSSLQVWPHNTMFLSLFKWNDARLRLMDRTRDIFDITSLAEGRASQEISGSVHRVPITTHLLSIYTELGRPLVFGSTAHSIRAAFERAIGDGFIPMGKTRLKRGLYDLSSSSRAQNNLTIWKLYIFFELYSEHNISRARDIFLRAFRACPWSKELIMIAFEHLRADLTSQLPLCQVNTKNESNPPGFDTAELKAFYTDAHLRGIRIHHNISGYFYREGEEDGIDQDGQGARTFDAENGQPPKKIHRGMNHSGAFHHLPTVMEEDVVRMETS</sequence>
<accession>A0A1F5LPY3</accession>
<evidence type="ECO:0000256" key="2">
    <source>
        <dbReference type="ARBA" id="ARBA00009265"/>
    </source>
</evidence>